<comment type="similarity">
    <text evidence="2">Belongs to the outer membrane factor (OMF) (TC 1.B.17) family.</text>
</comment>
<protein>
    <submittedName>
        <fullName evidence="9">TolC family protein</fullName>
    </submittedName>
</protein>
<dbReference type="Gene3D" id="1.20.1600.10">
    <property type="entry name" value="Outer membrane efflux proteins (OEP)"/>
    <property type="match status" value="1"/>
</dbReference>
<sequence>MKLMRFGFLLLFAIASSATLLAQAQPGESYKGLLTARVRSQTLPPSSHMKAYIQDGKLRLGLRDAILLALENNSQIQIEETQIETNKFSLLAAFQPFDPLLQSSLNISRSSNPAYYQLQGVGQTGAGVLNNLNQIGQVSYTQMLTTGTNLQATIYSARNSTNSSFYFFNPNYSSYLDLNFTQPLLRNRGRFANTALIKIARKALSQSRWSFEADVNDLIQQVVIQYWAAVQARGALEVQNRSVDLAEVSFKRDKRALELGALPPLDISRSESEVAARRVGQVQAAYALQQAEEALRLTIGADQDAQVRALPLELSENPEPTGELQTTQLDAALTQALSQRPEVAAAGDALAGDELSIRLAHNQLKPDLTVNGFYQSNGLGGNQYDLTTGQLTSPGGFGSSFGQLFGFGFPGYGGTLTLNLPVRNRAGQARLGNALVSKTRDLYSRQQVQEFITRQVRDAINQLDAARLSLSAANTSFDLTKKLLAADQRKFELGSEDNFFVLDSQQKLAQAELALLQARVNYQVALTAVGHATGDLIGPYRLQIEAATK</sequence>
<feature type="chain" id="PRO_5044008793" evidence="8">
    <location>
        <begin position="25"/>
        <end position="549"/>
    </location>
</feature>
<evidence type="ECO:0000256" key="3">
    <source>
        <dbReference type="ARBA" id="ARBA00022448"/>
    </source>
</evidence>
<gene>
    <name evidence="9" type="ORF">P8935_17555</name>
</gene>
<evidence type="ECO:0000256" key="7">
    <source>
        <dbReference type="ARBA" id="ARBA00023237"/>
    </source>
</evidence>
<keyword evidence="8" id="KW-0732">Signal</keyword>
<keyword evidence="4" id="KW-1134">Transmembrane beta strand</keyword>
<evidence type="ECO:0000313" key="9">
    <source>
        <dbReference type="EMBL" id="XBH16367.1"/>
    </source>
</evidence>
<dbReference type="EMBL" id="CP121196">
    <property type="protein sequence ID" value="XBH16367.1"/>
    <property type="molecule type" value="Genomic_DNA"/>
</dbReference>
<reference evidence="9" key="1">
    <citation type="submission" date="2023-03" db="EMBL/GenBank/DDBJ databases">
        <title>Edaphobacter sp.</title>
        <authorList>
            <person name="Huber K.J."/>
            <person name="Papendorf J."/>
            <person name="Pilke C."/>
            <person name="Bunk B."/>
            <person name="Sproeer C."/>
            <person name="Pester M."/>
        </authorList>
    </citation>
    <scope>NUCLEOTIDE SEQUENCE</scope>
    <source>
        <strain evidence="9">DSM 110680</strain>
    </source>
</reference>
<dbReference type="Pfam" id="PF02321">
    <property type="entry name" value="OEP"/>
    <property type="match status" value="2"/>
</dbReference>
<comment type="subcellular location">
    <subcellularLocation>
        <location evidence="1">Cell outer membrane</location>
    </subcellularLocation>
</comment>
<organism evidence="9">
    <name type="scientific">Telmatobacter sp. DSM 110680</name>
    <dbReference type="NCBI Taxonomy" id="3036704"/>
    <lineage>
        <taxon>Bacteria</taxon>
        <taxon>Pseudomonadati</taxon>
        <taxon>Acidobacteriota</taxon>
        <taxon>Terriglobia</taxon>
        <taxon>Terriglobales</taxon>
        <taxon>Acidobacteriaceae</taxon>
        <taxon>Telmatobacter</taxon>
    </lineage>
</organism>
<keyword evidence="5" id="KW-0812">Transmembrane</keyword>
<dbReference type="PANTHER" id="PTHR30026">
    <property type="entry name" value="OUTER MEMBRANE PROTEIN TOLC"/>
    <property type="match status" value="1"/>
</dbReference>
<dbReference type="GO" id="GO:0015562">
    <property type="term" value="F:efflux transmembrane transporter activity"/>
    <property type="evidence" value="ECO:0007669"/>
    <property type="project" value="InterPro"/>
</dbReference>
<dbReference type="AlphaFoldDB" id="A0AAU7DGU9"/>
<keyword evidence="7" id="KW-0998">Cell outer membrane</keyword>
<dbReference type="PANTHER" id="PTHR30026:SF23">
    <property type="entry name" value="TO APRF-PUTATIVE OUTER MEMBRANE EFFLUX PROTEIN OR SECRETED ALKALINE PHOSPHATASE-RELATED"/>
    <property type="match status" value="1"/>
</dbReference>
<dbReference type="SUPFAM" id="SSF56954">
    <property type="entry name" value="Outer membrane efflux proteins (OEP)"/>
    <property type="match status" value="1"/>
</dbReference>
<evidence type="ECO:0000256" key="5">
    <source>
        <dbReference type="ARBA" id="ARBA00022692"/>
    </source>
</evidence>
<dbReference type="RefSeq" id="WP_348261596.1">
    <property type="nucleotide sequence ID" value="NZ_CP121196.1"/>
</dbReference>
<evidence type="ECO:0000256" key="2">
    <source>
        <dbReference type="ARBA" id="ARBA00007613"/>
    </source>
</evidence>
<feature type="signal peptide" evidence="8">
    <location>
        <begin position="1"/>
        <end position="24"/>
    </location>
</feature>
<name>A0AAU7DGU9_9BACT</name>
<evidence type="ECO:0000256" key="6">
    <source>
        <dbReference type="ARBA" id="ARBA00023136"/>
    </source>
</evidence>
<keyword evidence="6" id="KW-0472">Membrane</keyword>
<keyword evidence="3" id="KW-0813">Transport</keyword>
<evidence type="ECO:0000256" key="4">
    <source>
        <dbReference type="ARBA" id="ARBA00022452"/>
    </source>
</evidence>
<dbReference type="InterPro" id="IPR051906">
    <property type="entry name" value="TolC-like"/>
</dbReference>
<dbReference type="GO" id="GO:0009279">
    <property type="term" value="C:cell outer membrane"/>
    <property type="evidence" value="ECO:0007669"/>
    <property type="project" value="UniProtKB-SubCell"/>
</dbReference>
<evidence type="ECO:0000256" key="8">
    <source>
        <dbReference type="SAM" id="SignalP"/>
    </source>
</evidence>
<dbReference type="GO" id="GO:0015288">
    <property type="term" value="F:porin activity"/>
    <property type="evidence" value="ECO:0007669"/>
    <property type="project" value="TreeGrafter"/>
</dbReference>
<accession>A0AAU7DGU9</accession>
<dbReference type="GO" id="GO:1990281">
    <property type="term" value="C:efflux pump complex"/>
    <property type="evidence" value="ECO:0007669"/>
    <property type="project" value="TreeGrafter"/>
</dbReference>
<proteinExistence type="inferred from homology"/>
<evidence type="ECO:0000256" key="1">
    <source>
        <dbReference type="ARBA" id="ARBA00004442"/>
    </source>
</evidence>
<dbReference type="InterPro" id="IPR003423">
    <property type="entry name" value="OMP_efflux"/>
</dbReference>